<organism evidence="11 12">
    <name type="scientific">Streptomyces gelaticus</name>
    <dbReference type="NCBI Taxonomy" id="285446"/>
    <lineage>
        <taxon>Bacteria</taxon>
        <taxon>Bacillati</taxon>
        <taxon>Actinomycetota</taxon>
        <taxon>Actinomycetes</taxon>
        <taxon>Kitasatosporales</taxon>
        <taxon>Streptomycetaceae</taxon>
        <taxon>Streptomyces</taxon>
    </lineage>
</organism>
<dbReference type="EMBL" id="BMTF01000015">
    <property type="protein sequence ID" value="GGV89748.1"/>
    <property type="molecule type" value="Genomic_DNA"/>
</dbReference>
<evidence type="ECO:0000256" key="6">
    <source>
        <dbReference type="ARBA" id="ARBA00023002"/>
    </source>
</evidence>
<evidence type="ECO:0008006" key="13">
    <source>
        <dbReference type="Google" id="ProtNLM"/>
    </source>
</evidence>
<evidence type="ECO:0000256" key="4">
    <source>
        <dbReference type="ARBA" id="ARBA00022723"/>
    </source>
</evidence>
<dbReference type="Proteomes" id="UP000660675">
    <property type="component" value="Unassembled WGS sequence"/>
</dbReference>
<dbReference type="InterPro" id="IPR048328">
    <property type="entry name" value="Dyp_perox_C"/>
</dbReference>
<keyword evidence="5" id="KW-0732">Signal</keyword>
<dbReference type="Pfam" id="PF20628">
    <property type="entry name" value="Dyp_perox_C"/>
    <property type="match status" value="1"/>
</dbReference>
<keyword evidence="3" id="KW-0349">Heme</keyword>
<proteinExistence type="inferred from homology"/>
<comment type="caution">
    <text evidence="11">The sequence shown here is derived from an EMBL/GenBank/DDBJ whole genome shotgun (WGS) entry which is preliminary data.</text>
</comment>
<name>A0ABQ2W524_9ACTN</name>
<keyword evidence="2" id="KW-0575">Peroxidase</keyword>
<sequence length="349" mass="37776">MASGVAVALAGGGAAAYGLADRGAAGDSAGSDDSVGVPVQLRGILPEKYVALIALDIGRPHGALRELVKQVRVAAEPDTSVGFALGAKLFGPEKSIPRRLKAMPHFTGDLLDPAMAHGDVLAHVASDKAAAIQKTVERLRNTTSPHWTIRWHINGSRPANRVEDGRGLARNPFHFTEGFGNPGTDRESLSRALISADQNEPQWAVGGSYQVVRIIRFATDLWDKDSVREQERIIGRRRDGGWLDGTPADEQPNFAADPTGRLTPLDSHVRLAAPDRRTPPPIVRRSYSYDRGNGDTGIIFSCFQRDLTQGFEAAQKRLEGEPLAKYLLTTGGGYFFVPPHGNKWIDTFS</sequence>
<accession>A0ABQ2W524</accession>
<evidence type="ECO:0000256" key="1">
    <source>
        <dbReference type="ARBA" id="ARBA00001970"/>
    </source>
</evidence>
<comment type="similarity">
    <text evidence="8">Belongs to the DyP-type peroxidase family.</text>
</comment>
<dbReference type="InterPro" id="IPR048327">
    <property type="entry name" value="Dyp_perox_N"/>
</dbReference>
<keyword evidence="6" id="KW-0560">Oxidoreductase</keyword>
<evidence type="ECO:0000256" key="8">
    <source>
        <dbReference type="ARBA" id="ARBA00025737"/>
    </source>
</evidence>
<dbReference type="PANTHER" id="PTHR30521:SF4">
    <property type="entry name" value="DEFERROCHELATASE"/>
    <property type="match status" value="1"/>
</dbReference>
<evidence type="ECO:0000256" key="2">
    <source>
        <dbReference type="ARBA" id="ARBA00022559"/>
    </source>
</evidence>
<dbReference type="InterPro" id="IPR011008">
    <property type="entry name" value="Dimeric_a/b-barrel"/>
</dbReference>
<gene>
    <name evidence="11" type="ORF">GCM10015535_44270</name>
</gene>
<dbReference type="SUPFAM" id="SSF54909">
    <property type="entry name" value="Dimeric alpha+beta barrel"/>
    <property type="match status" value="1"/>
</dbReference>
<evidence type="ECO:0000256" key="3">
    <source>
        <dbReference type="ARBA" id="ARBA00022617"/>
    </source>
</evidence>
<evidence type="ECO:0000259" key="9">
    <source>
        <dbReference type="Pfam" id="PF04261"/>
    </source>
</evidence>
<evidence type="ECO:0000313" key="11">
    <source>
        <dbReference type="EMBL" id="GGV89748.1"/>
    </source>
</evidence>
<dbReference type="PROSITE" id="PS51404">
    <property type="entry name" value="DYP_PEROXIDASE"/>
    <property type="match status" value="1"/>
</dbReference>
<comment type="cofactor">
    <cofactor evidence="1">
        <name>heme b</name>
        <dbReference type="ChEBI" id="CHEBI:60344"/>
    </cofactor>
</comment>
<keyword evidence="4" id="KW-0479">Metal-binding</keyword>
<keyword evidence="12" id="KW-1185">Reference proteome</keyword>
<dbReference type="NCBIfam" id="TIGR01413">
    <property type="entry name" value="Dyp_perox_fam"/>
    <property type="match status" value="1"/>
</dbReference>
<dbReference type="InterPro" id="IPR006314">
    <property type="entry name" value="Dyp_peroxidase"/>
</dbReference>
<reference evidence="12" key="1">
    <citation type="journal article" date="2019" name="Int. J. Syst. Evol. Microbiol.">
        <title>The Global Catalogue of Microorganisms (GCM) 10K type strain sequencing project: providing services to taxonomists for standard genome sequencing and annotation.</title>
        <authorList>
            <consortium name="The Broad Institute Genomics Platform"/>
            <consortium name="The Broad Institute Genome Sequencing Center for Infectious Disease"/>
            <person name="Wu L."/>
            <person name="Ma J."/>
        </authorList>
    </citation>
    <scope>NUCLEOTIDE SEQUENCE [LARGE SCALE GENOMIC DNA]</scope>
    <source>
        <strain evidence="12">JCM 4376</strain>
    </source>
</reference>
<evidence type="ECO:0000256" key="7">
    <source>
        <dbReference type="ARBA" id="ARBA00023004"/>
    </source>
</evidence>
<protein>
    <recommendedName>
        <fullName evidence="13">Dyp-type peroxidase</fullName>
    </recommendedName>
</protein>
<keyword evidence="7" id="KW-0408">Iron</keyword>
<evidence type="ECO:0000313" key="12">
    <source>
        <dbReference type="Proteomes" id="UP000660675"/>
    </source>
</evidence>
<dbReference type="PANTHER" id="PTHR30521">
    <property type="entry name" value="DEFERROCHELATASE/PEROXIDASE"/>
    <property type="match status" value="1"/>
</dbReference>
<evidence type="ECO:0000259" key="10">
    <source>
        <dbReference type="Pfam" id="PF20628"/>
    </source>
</evidence>
<feature type="domain" description="Dyp-type peroxidase N-terminal" evidence="9">
    <location>
        <begin position="81"/>
        <end position="155"/>
    </location>
</feature>
<feature type="domain" description="Dyp-type peroxidase C-terminal" evidence="10">
    <location>
        <begin position="170"/>
        <end position="340"/>
    </location>
</feature>
<evidence type="ECO:0000256" key="5">
    <source>
        <dbReference type="ARBA" id="ARBA00022729"/>
    </source>
</evidence>
<dbReference type="Pfam" id="PF04261">
    <property type="entry name" value="Dyp_perox_N"/>
    <property type="match status" value="1"/>
</dbReference>